<dbReference type="Pfam" id="PF13966">
    <property type="entry name" value="zf-RVT"/>
    <property type="match status" value="1"/>
</dbReference>
<dbReference type="InterPro" id="IPR012337">
    <property type="entry name" value="RNaseH-like_sf"/>
</dbReference>
<evidence type="ECO:0000259" key="2">
    <source>
        <dbReference type="Pfam" id="PF13966"/>
    </source>
</evidence>
<dbReference type="InterPro" id="IPR026960">
    <property type="entry name" value="RVT-Znf"/>
</dbReference>
<keyword evidence="3" id="KW-1185">Reference proteome</keyword>
<name>A0ABM4VZ11_COFAR</name>
<evidence type="ECO:0000313" key="4">
    <source>
        <dbReference type="RefSeq" id="XP_071924773.1"/>
    </source>
</evidence>
<dbReference type="Pfam" id="PF13456">
    <property type="entry name" value="RVT_3"/>
    <property type="match status" value="1"/>
</dbReference>
<dbReference type="Gene3D" id="3.30.420.10">
    <property type="entry name" value="Ribonuclease H-like superfamily/Ribonuclease H"/>
    <property type="match status" value="1"/>
</dbReference>
<dbReference type="SUPFAM" id="SSF53098">
    <property type="entry name" value="Ribonuclease H-like"/>
    <property type="match status" value="1"/>
</dbReference>
<evidence type="ECO:0008006" key="5">
    <source>
        <dbReference type="Google" id="ProtNLM"/>
    </source>
</evidence>
<dbReference type="InterPro" id="IPR044730">
    <property type="entry name" value="RNase_H-like_dom_plant"/>
</dbReference>
<dbReference type="GeneID" id="140015847"/>
<dbReference type="RefSeq" id="XP_071924773.1">
    <property type="nucleotide sequence ID" value="XM_072068672.1"/>
</dbReference>
<feature type="domain" description="RNase H type-1" evidence="1">
    <location>
        <begin position="271"/>
        <end position="339"/>
    </location>
</feature>
<evidence type="ECO:0000259" key="1">
    <source>
        <dbReference type="Pfam" id="PF13456"/>
    </source>
</evidence>
<dbReference type="InterPro" id="IPR053151">
    <property type="entry name" value="RNase_H-like"/>
</dbReference>
<dbReference type="PANTHER" id="PTHR47723:SF19">
    <property type="entry name" value="POLYNUCLEOTIDYL TRANSFERASE, RIBONUCLEASE H-LIKE SUPERFAMILY PROTEIN"/>
    <property type="match status" value="1"/>
</dbReference>
<dbReference type="Proteomes" id="UP001652660">
    <property type="component" value="Chromosome 10c"/>
</dbReference>
<dbReference type="PANTHER" id="PTHR47723">
    <property type="entry name" value="OS05G0353850 PROTEIN"/>
    <property type="match status" value="1"/>
</dbReference>
<dbReference type="CDD" id="cd06222">
    <property type="entry name" value="RNase_H_like"/>
    <property type="match status" value="1"/>
</dbReference>
<proteinExistence type="predicted"/>
<accession>A0ABM4VZ11</accession>
<dbReference type="InterPro" id="IPR002156">
    <property type="entry name" value="RNaseH_domain"/>
</dbReference>
<feature type="domain" description="Reverse transcriptase zinc-binding" evidence="2">
    <location>
        <begin position="73"/>
        <end position="127"/>
    </location>
</feature>
<evidence type="ECO:0000313" key="3">
    <source>
        <dbReference type="Proteomes" id="UP001652660"/>
    </source>
</evidence>
<protein>
    <recommendedName>
        <fullName evidence="5">RNase H type-1 domain-containing protein</fullName>
    </recommendedName>
</protein>
<sequence length="381" mass="42400">MCPQLAPINYGGDSVRVIVYGPHSCVLSTVTEVIRVWRRYQRAIHMCGGACSVFGRLRNNTCAGWLVQGSATFGLIIVRMLRNRLSLASSLGKLSVHGHSKCFCCIDSEVESLEHIFSDGDLARFIWAFFGEAVGVVYRGSGVRAWLAGWWFLPARQSRVESLYTVLPRIICWHIWLARKLALFEGNYLRQQTICDRILADVVDLMLGDQDRFVSCLALYTAISGWRLWYSHTVVRWEQPSQGRCKLNTDGCALGNPETSGGGGVLRESSGMMQCRVRGFSRVHVEMDSQVLALILQGKSRCAWIIRADMEAIQSIVGLDWTVGHCYREANQVADVLAKVGAQGAVFTIYSSQVELPRPARGAMTLDSIGTPVIHVRVVRK</sequence>
<reference evidence="4" key="1">
    <citation type="submission" date="2025-08" db="UniProtKB">
        <authorList>
            <consortium name="RefSeq"/>
        </authorList>
    </citation>
    <scope>IDENTIFICATION</scope>
    <source>
        <tissue evidence="4">Leaves</tissue>
    </source>
</reference>
<gene>
    <name evidence="4" type="primary">LOC140015847</name>
</gene>
<organism evidence="3 4">
    <name type="scientific">Coffea arabica</name>
    <name type="common">Arabian coffee</name>
    <dbReference type="NCBI Taxonomy" id="13443"/>
    <lineage>
        <taxon>Eukaryota</taxon>
        <taxon>Viridiplantae</taxon>
        <taxon>Streptophyta</taxon>
        <taxon>Embryophyta</taxon>
        <taxon>Tracheophyta</taxon>
        <taxon>Spermatophyta</taxon>
        <taxon>Magnoliopsida</taxon>
        <taxon>eudicotyledons</taxon>
        <taxon>Gunneridae</taxon>
        <taxon>Pentapetalae</taxon>
        <taxon>asterids</taxon>
        <taxon>lamiids</taxon>
        <taxon>Gentianales</taxon>
        <taxon>Rubiaceae</taxon>
        <taxon>Ixoroideae</taxon>
        <taxon>Gardenieae complex</taxon>
        <taxon>Bertiereae - Coffeeae clade</taxon>
        <taxon>Coffeeae</taxon>
        <taxon>Coffea</taxon>
    </lineage>
</organism>
<dbReference type="InterPro" id="IPR036397">
    <property type="entry name" value="RNaseH_sf"/>
</dbReference>